<dbReference type="Proteomes" id="UP000694888">
    <property type="component" value="Unplaced"/>
</dbReference>
<keyword evidence="1" id="KW-1185">Reference proteome</keyword>
<evidence type="ECO:0000313" key="2">
    <source>
        <dbReference type="RefSeq" id="XP_012939120.1"/>
    </source>
</evidence>
<gene>
    <name evidence="2 3 4" type="primary">LOC101855796</name>
</gene>
<evidence type="ECO:0000313" key="4">
    <source>
        <dbReference type="RefSeq" id="XP_035826187.1"/>
    </source>
</evidence>
<dbReference type="PANTHER" id="PTHR33962">
    <property type="entry name" value="RECQ-MEDIATED GENOME INSTABILITY PROTEIN 2 RMI2"/>
    <property type="match status" value="1"/>
</dbReference>
<name>A0ABM1VUU5_APLCA</name>
<dbReference type="PANTHER" id="PTHR33962:SF1">
    <property type="entry name" value="RECQ-MEDIATED GENOME INSTABILITY PROTEIN 2"/>
    <property type="match status" value="1"/>
</dbReference>
<sequence>MSFLQKPSRKIFVNFLSGGAGAPWEDGQSSDQHRDRDLRCFPPEDYVKVNSSVWMQGTVAQVKEAEDNAVILNDGTGSVLLPACDKVASKIPFKKGMYLMVVGSVLRLGREPVVRPVKIQDLETQPRARDLWPLEVRDQVNFLNKTTH</sequence>
<accession>A0ABM1VUU5</accession>
<organism evidence="1 4">
    <name type="scientific">Aplysia californica</name>
    <name type="common">California sea hare</name>
    <dbReference type="NCBI Taxonomy" id="6500"/>
    <lineage>
        <taxon>Eukaryota</taxon>
        <taxon>Metazoa</taxon>
        <taxon>Spiralia</taxon>
        <taxon>Lophotrochozoa</taxon>
        <taxon>Mollusca</taxon>
        <taxon>Gastropoda</taxon>
        <taxon>Heterobranchia</taxon>
        <taxon>Euthyneura</taxon>
        <taxon>Tectipleura</taxon>
        <taxon>Aplysiida</taxon>
        <taxon>Aplysioidea</taxon>
        <taxon>Aplysiidae</taxon>
        <taxon>Aplysia</taxon>
    </lineage>
</organism>
<dbReference type="InterPro" id="IPR012340">
    <property type="entry name" value="NA-bd_OB-fold"/>
</dbReference>
<proteinExistence type="predicted"/>
<dbReference type="Gene3D" id="2.40.50.140">
    <property type="entry name" value="Nucleic acid-binding proteins"/>
    <property type="match status" value="1"/>
</dbReference>
<evidence type="ECO:0000313" key="1">
    <source>
        <dbReference type="Proteomes" id="UP000694888"/>
    </source>
</evidence>
<dbReference type="Pfam" id="PF16100">
    <property type="entry name" value="RMI2"/>
    <property type="match status" value="1"/>
</dbReference>
<dbReference type="RefSeq" id="XP_012939120.1">
    <property type="nucleotide sequence ID" value="XM_013083666.2"/>
</dbReference>
<reference evidence="2 3" key="1">
    <citation type="submission" date="2025-05" db="UniProtKB">
        <authorList>
            <consortium name="RefSeq"/>
        </authorList>
    </citation>
    <scope>IDENTIFICATION</scope>
</reference>
<evidence type="ECO:0000313" key="3">
    <source>
        <dbReference type="RefSeq" id="XP_035826186.1"/>
    </source>
</evidence>
<protein>
    <submittedName>
        <fullName evidence="2 3">RecQ-mediated genome instability protein 2</fullName>
    </submittedName>
</protein>
<dbReference type="RefSeq" id="XP_035826187.1">
    <property type="nucleotide sequence ID" value="XM_035970294.1"/>
</dbReference>
<dbReference type="GeneID" id="101855796"/>
<dbReference type="RefSeq" id="XP_035826186.1">
    <property type="nucleotide sequence ID" value="XM_035970293.1"/>
</dbReference>
<dbReference type="InterPro" id="IPR032245">
    <property type="entry name" value="RMI2"/>
</dbReference>